<dbReference type="EMBL" id="CP002085">
    <property type="protein sequence ID" value="ADK84841.1"/>
    <property type="molecule type" value="Genomic_DNA"/>
</dbReference>
<dbReference type="GO" id="GO:0046872">
    <property type="term" value="F:metal ion binding"/>
    <property type="evidence" value="ECO:0007669"/>
    <property type="project" value="UniProtKB-KW"/>
</dbReference>
<feature type="binding site" evidence="7">
    <location>
        <position position="21"/>
    </location>
    <ligand>
        <name>substrate</name>
    </ligand>
</feature>
<dbReference type="Proteomes" id="UP000009047">
    <property type="component" value="Chromosome"/>
</dbReference>
<comment type="subunit">
    <text evidence="3">Homotetramer.</text>
</comment>
<sequence length="175" mass="18998">MSGGDVQERAARIKLLVLDVDGVLTDGRVVYDASGGEIKFFDVRDGHGLKLWQRAGHGLIWLSGRGCQANRVRAQELGVDQLIEQSKVKLPVFLDVIAQRGLEPSQVAYMGDDLIDLPPMRVAGLAMAPADADPEAVRAAHWVADKPGGRGAVRQAVELILKAQGKWAEVTARYY</sequence>
<dbReference type="NCBIfam" id="TIGR01670">
    <property type="entry name" value="KdsC-phosphatas"/>
    <property type="match status" value="1"/>
</dbReference>
<keyword evidence="6 7" id="KW-0460">Magnesium</keyword>
<dbReference type="SUPFAM" id="SSF56784">
    <property type="entry name" value="HAD-like"/>
    <property type="match status" value="1"/>
</dbReference>
<dbReference type="KEGG" id="dbr:Deba_1473"/>
<evidence type="ECO:0000256" key="1">
    <source>
        <dbReference type="ARBA" id="ARBA00001946"/>
    </source>
</evidence>
<evidence type="ECO:0000256" key="4">
    <source>
        <dbReference type="ARBA" id="ARBA00022723"/>
    </source>
</evidence>
<comment type="cofactor">
    <cofactor evidence="1 7">
        <name>Mg(2+)</name>
        <dbReference type="ChEBI" id="CHEBI:18420"/>
    </cofactor>
</comment>
<dbReference type="HOGENOM" id="CLU_106694_0_1_7"/>
<proteinExistence type="inferred from homology"/>
<reference evidence="8 9" key="1">
    <citation type="journal article" date="2010" name="Stand. Genomic Sci.">
        <title>Complete genome sequence of Desulfarculus baarsii type strain (2st14).</title>
        <authorList>
            <person name="Sun H."/>
            <person name="Spring S."/>
            <person name="Lapidus A."/>
            <person name="Davenport K."/>
            <person name="Del Rio T.G."/>
            <person name="Tice H."/>
            <person name="Nolan M."/>
            <person name="Copeland A."/>
            <person name="Cheng J.F."/>
            <person name="Lucas S."/>
            <person name="Tapia R."/>
            <person name="Goodwin L."/>
            <person name="Pitluck S."/>
            <person name="Ivanova N."/>
            <person name="Pagani I."/>
            <person name="Mavromatis K."/>
            <person name="Ovchinnikova G."/>
            <person name="Pati A."/>
            <person name="Chen A."/>
            <person name="Palaniappan K."/>
            <person name="Hauser L."/>
            <person name="Chang Y.J."/>
            <person name="Jeffries C.D."/>
            <person name="Detter J.C."/>
            <person name="Han C."/>
            <person name="Rohde M."/>
            <person name="Brambilla E."/>
            <person name="Goker M."/>
            <person name="Woyke T."/>
            <person name="Bristow J."/>
            <person name="Eisen J.A."/>
            <person name="Markowitz V."/>
            <person name="Hugenholtz P."/>
            <person name="Kyrpides N.C."/>
            <person name="Klenk H.P."/>
            <person name="Land M."/>
        </authorList>
    </citation>
    <scope>NUCLEOTIDE SEQUENCE [LARGE SCALE GENOMIC DNA]</scope>
    <source>
        <strain evidence="9">ATCC 33931 / DSM 2075 / LMG 7858 / VKM B-1802 / 2st14</strain>
    </source>
</reference>
<keyword evidence="9" id="KW-1185">Reference proteome</keyword>
<gene>
    <name evidence="8" type="ordered locus">Deba_1473</name>
</gene>
<dbReference type="GO" id="GO:0008781">
    <property type="term" value="F:N-acylneuraminate cytidylyltransferase activity"/>
    <property type="evidence" value="ECO:0007669"/>
    <property type="project" value="TreeGrafter"/>
</dbReference>
<dbReference type="InterPro" id="IPR010023">
    <property type="entry name" value="KdsC_fam"/>
</dbReference>
<feature type="binding site" evidence="7">
    <location>
        <position position="112"/>
    </location>
    <ligand>
        <name>Mg(2+)</name>
        <dbReference type="ChEBI" id="CHEBI:18420"/>
    </ligand>
</feature>
<dbReference type="Gene3D" id="3.40.50.1000">
    <property type="entry name" value="HAD superfamily/HAD-like"/>
    <property type="match status" value="1"/>
</dbReference>
<evidence type="ECO:0000313" key="9">
    <source>
        <dbReference type="Proteomes" id="UP000009047"/>
    </source>
</evidence>
<evidence type="ECO:0000256" key="5">
    <source>
        <dbReference type="ARBA" id="ARBA00022801"/>
    </source>
</evidence>
<evidence type="ECO:0000256" key="7">
    <source>
        <dbReference type="PIRSR" id="PIRSR006118-2"/>
    </source>
</evidence>
<evidence type="ECO:0000256" key="2">
    <source>
        <dbReference type="ARBA" id="ARBA00005893"/>
    </source>
</evidence>
<keyword evidence="5 8" id="KW-0378">Hydrolase</keyword>
<dbReference type="SFLD" id="SFLDG01136">
    <property type="entry name" value="C1.6:_Phosphoserine_Phosphatas"/>
    <property type="match status" value="1"/>
</dbReference>
<dbReference type="eggNOG" id="COG1778">
    <property type="taxonomic scope" value="Bacteria"/>
</dbReference>
<dbReference type="PIRSF" id="PIRSF006118">
    <property type="entry name" value="KDO8-P_Ptase"/>
    <property type="match status" value="1"/>
</dbReference>
<evidence type="ECO:0000313" key="8">
    <source>
        <dbReference type="EMBL" id="ADK84841.1"/>
    </source>
</evidence>
<dbReference type="InterPro" id="IPR036412">
    <property type="entry name" value="HAD-like_sf"/>
</dbReference>
<dbReference type="GO" id="GO:0019143">
    <property type="term" value="F:3-deoxy-manno-octulosonate-8-phosphatase activity"/>
    <property type="evidence" value="ECO:0007669"/>
    <property type="project" value="UniProtKB-EC"/>
</dbReference>
<evidence type="ECO:0000256" key="6">
    <source>
        <dbReference type="ARBA" id="ARBA00022842"/>
    </source>
</evidence>
<comment type="similarity">
    <text evidence="2">Belongs to the KdsC family.</text>
</comment>
<dbReference type="SFLD" id="SFLDS00003">
    <property type="entry name" value="Haloacid_Dehalogenase"/>
    <property type="match status" value="1"/>
</dbReference>
<evidence type="ECO:0000256" key="3">
    <source>
        <dbReference type="ARBA" id="ARBA00011881"/>
    </source>
</evidence>
<dbReference type="FunFam" id="3.40.50.1000:FF:000029">
    <property type="entry name" value="3-deoxy-D-manno-octulosonate 8-phosphate phosphatase KdsC"/>
    <property type="match status" value="1"/>
</dbReference>
<protein>
    <submittedName>
        <fullName evidence="8">3-deoxy-D-manno-octulosonate 8-phosphate phosphatase, YrbI family</fullName>
        <ecNumber evidence="8">3.1.3.45</ecNumber>
    </submittedName>
</protein>
<dbReference type="PANTHER" id="PTHR21485:SF3">
    <property type="entry name" value="N-ACYLNEURAMINATE CYTIDYLYLTRANSFERASE"/>
    <property type="match status" value="1"/>
</dbReference>
<dbReference type="InterPro" id="IPR050793">
    <property type="entry name" value="CMP-NeuNAc_synthase"/>
</dbReference>
<dbReference type="InterPro" id="IPR023214">
    <property type="entry name" value="HAD_sf"/>
</dbReference>
<dbReference type="EC" id="3.1.3.45" evidence="8"/>
<dbReference type="SFLD" id="SFLDG01138">
    <property type="entry name" value="C1.6.2:_Deoxy-d-mannose-octulo"/>
    <property type="match status" value="1"/>
</dbReference>
<keyword evidence="4 7" id="KW-0479">Metal-binding</keyword>
<dbReference type="STRING" id="644282.Deba_1473"/>
<name>E1QGZ8_DESB2</name>
<dbReference type="PANTHER" id="PTHR21485">
    <property type="entry name" value="HAD SUPERFAMILY MEMBERS CMAS AND KDSC"/>
    <property type="match status" value="1"/>
</dbReference>
<dbReference type="RefSeq" id="WP_013258294.1">
    <property type="nucleotide sequence ID" value="NC_014365.1"/>
</dbReference>
<accession>E1QGZ8</accession>
<organism evidence="8 9">
    <name type="scientific">Desulfarculus baarsii (strain ATCC 33931 / DSM 2075 / LMG 7858 / VKM B-1802 / 2st14)</name>
    <dbReference type="NCBI Taxonomy" id="644282"/>
    <lineage>
        <taxon>Bacteria</taxon>
        <taxon>Pseudomonadati</taxon>
        <taxon>Thermodesulfobacteriota</taxon>
        <taxon>Desulfarculia</taxon>
        <taxon>Desulfarculales</taxon>
        <taxon>Desulfarculaceae</taxon>
        <taxon>Desulfarculus</taxon>
    </lineage>
</organism>
<dbReference type="AlphaFoldDB" id="E1QGZ8"/>
<feature type="binding site" evidence="7">
    <location>
        <position position="19"/>
    </location>
    <ligand>
        <name>Mg(2+)</name>
        <dbReference type="ChEBI" id="CHEBI:18420"/>
    </ligand>
</feature>